<reference evidence="2" key="1">
    <citation type="submission" date="2020-09" db="EMBL/GenBank/DDBJ databases">
        <title>Genome-Enabled Discovery of Anthraquinone Biosynthesis in Senna tora.</title>
        <authorList>
            <person name="Kang S.-H."/>
            <person name="Pandey R.P."/>
            <person name="Lee C.-M."/>
            <person name="Sim J.-S."/>
            <person name="Jeong J.-T."/>
            <person name="Choi B.-S."/>
            <person name="Jung M."/>
            <person name="Ginzburg D."/>
            <person name="Zhao K."/>
            <person name="Won S.Y."/>
            <person name="Oh T.-J."/>
            <person name="Yu Y."/>
            <person name="Kim N.-H."/>
            <person name="Lee O.R."/>
            <person name="Lee T.-H."/>
            <person name="Bashyal P."/>
            <person name="Kim T.-S."/>
            <person name="Lee W.-H."/>
            <person name="Kawkins C."/>
            <person name="Kim C.-K."/>
            <person name="Kim J.S."/>
            <person name="Ahn B.O."/>
            <person name="Rhee S.Y."/>
            <person name="Sohng J.K."/>
        </authorList>
    </citation>
    <scope>NUCLEOTIDE SEQUENCE</scope>
    <source>
        <tissue evidence="2">Leaf</tissue>
    </source>
</reference>
<name>A0A834X655_9FABA</name>
<keyword evidence="3" id="KW-1185">Reference proteome</keyword>
<evidence type="ECO:0000313" key="2">
    <source>
        <dbReference type="EMBL" id="KAF7838824.1"/>
    </source>
</evidence>
<proteinExistence type="predicted"/>
<dbReference type="EMBL" id="JAAIUW010000003">
    <property type="protein sequence ID" value="KAF7838824.1"/>
    <property type="molecule type" value="Genomic_DNA"/>
</dbReference>
<feature type="region of interest" description="Disordered" evidence="1">
    <location>
        <begin position="148"/>
        <end position="170"/>
    </location>
</feature>
<evidence type="ECO:0000256" key="1">
    <source>
        <dbReference type="SAM" id="MobiDB-lite"/>
    </source>
</evidence>
<feature type="compositionally biased region" description="Basic and acidic residues" evidence="1">
    <location>
        <begin position="160"/>
        <end position="170"/>
    </location>
</feature>
<sequence>MIDRLKPHSSALYLGRRRSVLAVVREFRRRCSSSLHSPSVVVAPVRLLDTCEIVEKDFLKHGLSISLTSYVLRNNLLRTKFPVASFPGSPFLSELGFDLLSKLRTYNPEKDEYIKTYYAALLKKQQELEEAAKAQEELSNKPIFEDSFSSTSHRQVGMKSNREEDDKTEWEKAPIAVDQMVGRGCIEFPDGGTSKE</sequence>
<gene>
    <name evidence="2" type="ORF">G2W53_007306</name>
</gene>
<comment type="caution">
    <text evidence="2">The sequence shown here is derived from an EMBL/GenBank/DDBJ whole genome shotgun (WGS) entry which is preliminary data.</text>
</comment>
<dbReference type="Proteomes" id="UP000634136">
    <property type="component" value="Unassembled WGS sequence"/>
</dbReference>
<evidence type="ECO:0000313" key="3">
    <source>
        <dbReference type="Proteomes" id="UP000634136"/>
    </source>
</evidence>
<protein>
    <submittedName>
        <fullName evidence="2">General transcription factor IIE subunit 1-like isoform X1</fullName>
    </submittedName>
</protein>
<organism evidence="2 3">
    <name type="scientific">Senna tora</name>
    <dbReference type="NCBI Taxonomy" id="362788"/>
    <lineage>
        <taxon>Eukaryota</taxon>
        <taxon>Viridiplantae</taxon>
        <taxon>Streptophyta</taxon>
        <taxon>Embryophyta</taxon>
        <taxon>Tracheophyta</taxon>
        <taxon>Spermatophyta</taxon>
        <taxon>Magnoliopsida</taxon>
        <taxon>eudicotyledons</taxon>
        <taxon>Gunneridae</taxon>
        <taxon>Pentapetalae</taxon>
        <taxon>rosids</taxon>
        <taxon>fabids</taxon>
        <taxon>Fabales</taxon>
        <taxon>Fabaceae</taxon>
        <taxon>Caesalpinioideae</taxon>
        <taxon>Cassia clade</taxon>
        <taxon>Senna</taxon>
    </lineage>
</organism>
<accession>A0A834X655</accession>
<dbReference type="OrthoDB" id="1732493at2759"/>
<dbReference type="AlphaFoldDB" id="A0A834X655"/>